<reference evidence="1 2" key="1">
    <citation type="submission" date="2018-02" db="EMBL/GenBank/DDBJ databases">
        <title>The genomes of Aspergillus section Nigri reveals drivers in fungal speciation.</title>
        <authorList>
            <consortium name="DOE Joint Genome Institute"/>
            <person name="Vesth T.C."/>
            <person name="Nybo J."/>
            <person name="Theobald S."/>
            <person name="Brandl J."/>
            <person name="Frisvad J.C."/>
            <person name="Nielsen K.F."/>
            <person name="Lyhne E.K."/>
            <person name="Kogle M.E."/>
            <person name="Kuo A."/>
            <person name="Riley R."/>
            <person name="Clum A."/>
            <person name="Nolan M."/>
            <person name="Lipzen A."/>
            <person name="Salamov A."/>
            <person name="Henrissat B."/>
            <person name="Wiebenga A."/>
            <person name="De vries R.P."/>
            <person name="Grigoriev I.V."/>
            <person name="Mortensen U.H."/>
            <person name="Andersen M.R."/>
            <person name="Baker S.E."/>
        </authorList>
    </citation>
    <scope>NUCLEOTIDE SEQUENCE [LARGE SCALE GENOMIC DNA]</scope>
    <source>
        <strain evidence="1 2">CBS 313.89</strain>
    </source>
</reference>
<dbReference type="VEuPathDB" id="FungiDB:BO72DRAFT_313829"/>
<protein>
    <submittedName>
        <fullName evidence="1">Uncharacterized protein</fullName>
    </submittedName>
</protein>
<dbReference type="AlphaFoldDB" id="A0A8G1RD54"/>
<dbReference type="Proteomes" id="UP000249789">
    <property type="component" value="Unassembled WGS sequence"/>
</dbReference>
<evidence type="ECO:0000313" key="2">
    <source>
        <dbReference type="Proteomes" id="UP000249789"/>
    </source>
</evidence>
<dbReference type="GeneID" id="63857868"/>
<dbReference type="EMBL" id="KZ824717">
    <property type="protein sequence ID" value="RAK71557.1"/>
    <property type="molecule type" value="Genomic_DNA"/>
</dbReference>
<accession>A0A8G1RD54</accession>
<dbReference type="RefSeq" id="XP_040795569.1">
    <property type="nucleotide sequence ID" value="XM_040940535.1"/>
</dbReference>
<evidence type="ECO:0000313" key="1">
    <source>
        <dbReference type="EMBL" id="RAK71557.1"/>
    </source>
</evidence>
<gene>
    <name evidence="1" type="ORF">BO72DRAFT_313829</name>
</gene>
<organism evidence="1 2">
    <name type="scientific">Aspergillus fijiensis CBS 313.89</name>
    <dbReference type="NCBI Taxonomy" id="1448319"/>
    <lineage>
        <taxon>Eukaryota</taxon>
        <taxon>Fungi</taxon>
        <taxon>Dikarya</taxon>
        <taxon>Ascomycota</taxon>
        <taxon>Pezizomycotina</taxon>
        <taxon>Eurotiomycetes</taxon>
        <taxon>Eurotiomycetidae</taxon>
        <taxon>Eurotiales</taxon>
        <taxon>Aspergillaceae</taxon>
        <taxon>Aspergillus</taxon>
    </lineage>
</organism>
<keyword evidence="2" id="KW-1185">Reference proteome</keyword>
<sequence>MVWYGDCRFVVAFLGSCYISTFVTVTQSLRIFIQGSAHEETQSLSGSSACGTRGVIHGSMPSSLISFTCCCCFSDCTAYR</sequence>
<name>A0A8G1RD54_9EURO</name>
<proteinExistence type="predicted"/>